<evidence type="ECO:0000256" key="1">
    <source>
        <dbReference type="SAM" id="Phobius"/>
    </source>
</evidence>
<protein>
    <recommendedName>
        <fullName evidence="4">ABC transporter permease</fullName>
    </recommendedName>
</protein>
<sequence>MTPKEKQFVDYWTEKRKKWSWRKHSYQTFITVALPLSILIDLVNYFIIGDTEYDFFTFSHLGTFIFNLIIISVVIIFGSGFANWNYNEGRYWSILRKNTNKLQ</sequence>
<proteinExistence type="predicted"/>
<keyword evidence="1" id="KW-0812">Transmembrane</keyword>
<dbReference type="AlphaFoldDB" id="A0A443YZV5"/>
<dbReference type="OrthoDB" id="769333at2"/>
<feature type="transmembrane region" description="Helical" evidence="1">
    <location>
        <begin position="26"/>
        <end position="48"/>
    </location>
</feature>
<feature type="transmembrane region" description="Helical" evidence="1">
    <location>
        <begin position="60"/>
        <end position="86"/>
    </location>
</feature>
<keyword evidence="1" id="KW-1133">Transmembrane helix</keyword>
<reference evidence="2 3" key="1">
    <citation type="submission" date="2018-06" db="EMBL/GenBank/DDBJ databases">
        <title>Pedobacter endophyticus sp. nov., an endophytic bacterium isolated from a leaf of Triticum aestivum.</title>
        <authorList>
            <person name="Zhang L."/>
        </authorList>
    </citation>
    <scope>NUCLEOTIDE SEQUENCE [LARGE SCALE GENOMIC DNA]</scope>
    <source>
        <strain evidence="2 3">CM134L-2</strain>
    </source>
</reference>
<gene>
    <name evidence="2" type="ORF">DPV69_00055</name>
</gene>
<evidence type="ECO:0000313" key="3">
    <source>
        <dbReference type="Proteomes" id="UP000284120"/>
    </source>
</evidence>
<keyword evidence="3" id="KW-1185">Reference proteome</keyword>
<accession>A0A443YZV5</accession>
<dbReference type="Proteomes" id="UP000284120">
    <property type="component" value="Unassembled WGS sequence"/>
</dbReference>
<dbReference type="EMBL" id="SAYW01000001">
    <property type="protein sequence ID" value="RWU09775.1"/>
    <property type="molecule type" value="Genomic_DNA"/>
</dbReference>
<name>A0A443YZV5_9SPHI</name>
<dbReference type="RefSeq" id="WP_113645215.1">
    <property type="nucleotide sequence ID" value="NZ_QMHN01000001.1"/>
</dbReference>
<comment type="caution">
    <text evidence="2">The sequence shown here is derived from an EMBL/GenBank/DDBJ whole genome shotgun (WGS) entry which is preliminary data.</text>
</comment>
<evidence type="ECO:0000313" key="2">
    <source>
        <dbReference type="EMBL" id="RWU09775.1"/>
    </source>
</evidence>
<organism evidence="2 3">
    <name type="scientific">Pedobacter chitinilyticus</name>
    <dbReference type="NCBI Taxonomy" id="2233776"/>
    <lineage>
        <taxon>Bacteria</taxon>
        <taxon>Pseudomonadati</taxon>
        <taxon>Bacteroidota</taxon>
        <taxon>Sphingobacteriia</taxon>
        <taxon>Sphingobacteriales</taxon>
        <taxon>Sphingobacteriaceae</taxon>
        <taxon>Pedobacter</taxon>
    </lineage>
</organism>
<keyword evidence="1" id="KW-0472">Membrane</keyword>
<evidence type="ECO:0008006" key="4">
    <source>
        <dbReference type="Google" id="ProtNLM"/>
    </source>
</evidence>